<proteinExistence type="predicted"/>
<protein>
    <submittedName>
        <fullName evidence="1">Uncharacterized protein</fullName>
    </submittedName>
</protein>
<sequence>MKLQDINGIVEDSFHTGPSRGILQISDITIYYNHKQPIHIVEVAVV</sequence>
<dbReference type="AlphaFoldDB" id="A0A6V7WTY4"/>
<organism evidence="1 2">
    <name type="scientific">Meloidogyne enterolobii</name>
    <name type="common">Root-knot nematode worm</name>
    <name type="synonym">Meloidogyne mayaguensis</name>
    <dbReference type="NCBI Taxonomy" id="390850"/>
    <lineage>
        <taxon>Eukaryota</taxon>
        <taxon>Metazoa</taxon>
        <taxon>Ecdysozoa</taxon>
        <taxon>Nematoda</taxon>
        <taxon>Chromadorea</taxon>
        <taxon>Rhabditida</taxon>
        <taxon>Tylenchina</taxon>
        <taxon>Tylenchomorpha</taxon>
        <taxon>Tylenchoidea</taxon>
        <taxon>Meloidogynidae</taxon>
        <taxon>Meloidogyninae</taxon>
        <taxon>Meloidogyne</taxon>
    </lineage>
</organism>
<accession>A0A6V7WTY4</accession>
<comment type="caution">
    <text evidence="1">The sequence shown here is derived from an EMBL/GenBank/DDBJ whole genome shotgun (WGS) entry which is preliminary data.</text>
</comment>
<name>A0A6V7WTY4_MELEN</name>
<dbReference type="Proteomes" id="UP000580250">
    <property type="component" value="Unassembled WGS sequence"/>
</dbReference>
<evidence type="ECO:0000313" key="1">
    <source>
        <dbReference type="EMBL" id="CAD2190402.1"/>
    </source>
</evidence>
<reference evidence="1 2" key="1">
    <citation type="submission" date="2020-08" db="EMBL/GenBank/DDBJ databases">
        <authorList>
            <person name="Koutsovoulos G."/>
            <person name="Danchin GJ E."/>
        </authorList>
    </citation>
    <scope>NUCLEOTIDE SEQUENCE [LARGE SCALE GENOMIC DNA]</scope>
</reference>
<evidence type="ECO:0000313" key="2">
    <source>
        <dbReference type="Proteomes" id="UP000580250"/>
    </source>
</evidence>
<dbReference type="EMBL" id="CAJEWN010000804">
    <property type="protein sequence ID" value="CAD2190402.1"/>
    <property type="molecule type" value="Genomic_DNA"/>
</dbReference>
<gene>
    <name evidence="1" type="ORF">MENT_LOCUS43190</name>
</gene>